<feature type="region of interest" description="Disordered" evidence="1">
    <location>
        <begin position="1"/>
        <end position="22"/>
    </location>
</feature>
<name>A0A508X9X0_9HYPH</name>
<reference evidence="2" key="1">
    <citation type="submission" date="2019-06" db="EMBL/GenBank/DDBJ databases">
        <authorList>
            <person name="Le Quere A."/>
            <person name="Colella S."/>
        </authorList>
    </citation>
    <scope>NUCLEOTIDE SEQUENCE</scope>
    <source>
        <strain evidence="2">EmedicaeMD41</strain>
    </source>
</reference>
<accession>A0A508X9X0</accession>
<dbReference type="Proteomes" id="UP000507954">
    <property type="component" value="Unassembled WGS sequence"/>
</dbReference>
<evidence type="ECO:0000256" key="1">
    <source>
        <dbReference type="SAM" id="MobiDB-lite"/>
    </source>
</evidence>
<feature type="compositionally biased region" description="Basic and acidic residues" evidence="1">
    <location>
        <begin position="8"/>
        <end position="22"/>
    </location>
</feature>
<evidence type="ECO:0000313" key="2">
    <source>
        <dbReference type="EMBL" id="VTZ65935.1"/>
    </source>
</evidence>
<sequence>MVPSMIIRSDKSHSETSEEVSRNLEDALMPNWFLQRL</sequence>
<organism evidence="2">
    <name type="scientific">Sinorhizobium medicae</name>
    <dbReference type="NCBI Taxonomy" id="110321"/>
    <lineage>
        <taxon>Bacteria</taxon>
        <taxon>Pseudomonadati</taxon>
        <taxon>Pseudomonadota</taxon>
        <taxon>Alphaproteobacteria</taxon>
        <taxon>Hyphomicrobiales</taxon>
        <taxon>Rhizobiaceae</taxon>
        <taxon>Sinorhizobium/Ensifer group</taxon>
        <taxon>Sinorhizobium</taxon>
    </lineage>
</organism>
<gene>
    <name evidence="2" type="ORF">EMEDMD4_930006</name>
</gene>
<dbReference type="EMBL" id="CABFNB010000165">
    <property type="protein sequence ID" value="VTZ65935.1"/>
    <property type="molecule type" value="Genomic_DNA"/>
</dbReference>
<protein>
    <submittedName>
        <fullName evidence="2">Uncharacterized protein</fullName>
    </submittedName>
</protein>
<proteinExistence type="predicted"/>
<dbReference type="AlphaFoldDB" id="A0A508X9X0"/>